<dbReference type="SMART" id="SM00327">
    <property type="entry name" value="VWA"/>
    <property type="match status" value="1"/>
</dbReference>
<reference evidence="2" key="1">
    <citation type="submission" date="2021-01" db="UniProtKB">
        <authorList>
            <consortium name="EnsemblPlants"/>
        </authorList>
    </citation>
    <scope>IDENTIFICATION</scope>
</reference>
<evidence type="ECO:0000313" key="3">
    <source>
        <dbReference type="Proteomes" id="UP000594263"/>
    </source>
</evidence>
<evidence type="ECO:0000259" key="1">
    <source>
        <dbReference type="PROSITE" id="PS50234"/>
    </source>
</evidence>
<dbReference type="Pfam" id="PF13768">
    <property type="entry name" value="VWA_3"/>
    <property type="match status" value="1"/>
</dbReference>
<dbReference type="PANTHER" id="PTHR46503:SF1">
    <property type="entry name" value="INTER-ALPHA-TRYPSIN INHIBITOR HEAVY CHAIN-LIKE PROTEIN"/>
    <property type="match status" value="1"/>
</dbReference>
<dbReference type="PROSITE" id="PS50234">
    <property type="entry name" value="VWFA"/>
    <property type="match status" value="1"/>
</dbReference>
<dbReference type="InterPro" id="IPR036465">
    <property type="entry name" value="vWFA_dom_sf"/>
</dbReference>
<accession>A0A7N0UTK9</accession>
<dbReference type="InterPro" id="IPR002035">
    <property type="entry name" value="VWF_A"/>
</dbReference>
<name>A0A7N0UTK9_KALFE</name>
<dbReference type="PANTHER" id="PTHR46503">
    <property type="entry name" value="INTER-ALPHA-TRYPSIN INHIBITOR HEAVY CHAIN-LIKE PROTEIN"/>
    <property type="match status" value="1"/>
</dbReference>
<organism evidence="2 3">
    <name type="scientific">Kalanchoe fedtschenkoi</name>
    <name type="common">Lavender scallops</name>
    <name type="synonym">South American air plant</name>
    <dbReference type="NCBI Taxonomy" id="63787"/>
    <lineage>
        <taxon>Eukaryota</taxon>
        <taxon>Viridiplantae</taxon>
        <taxon>Streptophyta</taxon>
        <taxon>Embryophyta</taxon>
        <taxon>Tracheophyta</taxon>
        <taxon>Spermatophyta</taxon>
        <taxon>Magnoliopsida</taxon>
        <taxon>eudicotyledons</taxon>
        <taxon>Gunneridae</taxon>
        <taxon>Pentapetalae</taxon>
        <taxon>Saxifragales</taxon>
        <taxon>Crassulaceae</taxon>
        <taxon>Kalanchoe</taxon>
    </lineage>
</organism>
<dbReference type="Proteomes" id="UP000594263">
    <property type="component" value="Unplaced"/>
</dbReference>
<dbReference type="AlphaFoldDB" id="A0A7N0UTK9"/>
<keyword evidence="3" id="KW-1185">Reference proteome</keyword>
<dbReference type="SUPFAM" id="SSF53300">
    <property type="entry name" value="vWA-like"/>
    <property type="match status" value="1"/>
</dbReference>
<sequence length="630" mass="69509">MAEDFGKAVEDGLRLSKRIYFGKDRSVAPPKPPAMLKSAQAYLPTAPMVYAVISDPRIVDNPDIPSYQPHVHGRCDPPALIPLQMNQVAMEVYCYMDTAFVTVTGTWRVHCVMGSKSCSCRIAIPMGEEGSILGVDVEVPKRTFSTHLVAMVDEQELDNHKGVRYDEKGGFLKPHIFTLTVPQVDGGSNISIKASWSQKLLYQDGQYTLNIPFSFPEFVTPAGKKMPKREKIQLNVNTGTKTEVICKSTSHPLKERNREVGKLCFFYESDVLTWSSHNFIFSYDISSSHTFGTLLLQSPPIQDADQREMFCFQLYPGTLEKNKTFRKEVVFVADISGSMQGKPLDDTKSSLSAALSKLRIEDRFNVIAFNGEIFLYSSSMELATEEAIEKAIQWIGINFIAGGSTDILAPLIKAMDLLSDVSNSMPMIMLVTDGTVENEKYICETLKSRLKNQASLCPRIHTFGIGSFCNHYFLQMLAVLGRGCHDIAYDVESVEHRMERFFSNALSVILADISLVLTKANNPKQAQPSELKVVLLPHLGYGFGNLTATNDNTPCGCDEPKPPEAAEMFVMAASSCCGKMCEACCCMCCIQACSRINNQCGILLTQLVTSFACLGCISCCELCCSAQDGG</sequence>
<feature type="domain" description="VWFA" evidence="1">
    <location>
        <begin position="328"/>
        <end position="506"/>
    </location>
</feature>
<evidence type="ECO:0000313" key="2">
    <source>
        <dbReference type="EnsemblPlants" id="Kaladp0086s0059.1.v1.1"/>
    </source>
</evidence>
<dbReference type="EnsemblPlants" id="Kaladp0086s0059.1.v1.1">
    <property type="protein sequence ID" value="Kaladp0086s0059.1.v1.1"/>
    <property type="gene ID" value="Kaladp0086s0059.v1.1"/>
</dbReference>
<proteinExistence type="predicted"/>
<protein>
    <recommendedName>
        <fullName evidence="1">VWFA domain-containing protein</fullName>
    </recommendedName>
</protein>
<dbReference type="Gene3D" id="3.40.50.410">
    <property type="entry name" value="von Willebrand factor, type A domain"/>
    <property type="match status" value="1"/>
</dbReference>
<dbReference type="OMA" id="RDRFCIF"/>
<dbReference type="Gramene" id="Kaladp0086s0059.1.v1.1">
    <property type="protein sequence ID" value="Kaladp0086s0059.1.v1.1"/>
    <property type="gene ID" value="Kaladp0086s0059.v1.1"/>
</dbReference>